<gene>
    <name evidence="3" type="ORF">CQW44_20625</name>
</gene>
<evidence type="ECO:0000313" key="4">
    <source>
        <dbReference type="Proteomes" id="UP000276379"/>
    </source>
</evidence>
<dbReference type="InterPro" id="IPR037523">
    <property type="entry name" value="VOC_core"/>
</dbReference>
<dbReference type="Pfam" id="PF13669">
    <property type="entry name" value="Glyoxalase_4"/>
    <property type="match status" value="1"/>
</dbReference>
<keyword evidence="1" id="KW-0479">Metal-binding</keyword>
<evidence type="ECO:0000259" key="2">
    <source>
        <dbReference type="PROSITE" id="PS51819"/>
    </source>
</evidence>
<sequence length="142" mass="15117">MILGIDHIGLATGRPDRAGAQLAALGLARTDRGEAEAYGVDCEFWSLPGDRGGTAVELVSPTRPDSAVSGRLAAVGPGFYHIALTVDDLDGETARLRREGFLALDAEPCQGARPGMRVAFLYLPEPAELMVELVHYTLDPSR</sequence>
<dbReference type="GO" id="GO:0046872">
    <property type="term" value="F:metal ion binding"/>
    <property type="evidence" value="ECO:0007669"/>
    <property type="project" value="UniProtKB-KW"/>
</dbReference>
<dbReference type="SUPFAM" id="SSF54593">
    <property type="entry name" value="Glyoxalase/Bleomycin resistance protein/Dihydroxybiphenyl dioxygenase"/>
    <property type="match status" value="1"/>
</dbReference>
<name>A0A3R8QAG2_9ACTN</name>
<dbReference type="Proteomes" id="UP000276379">
    <property type="component" value="Unassembled WGS sequence"/>
</dbReference>
<reference evidence="3 4" key="1">
    <citation type="submission" date="2017-10" db="EMBL/GenBank/DDBJ databases">
        <title>Draft genome of actinobacteria isolated from guarana (Paullinia cupana (Mart.) Ducke.</title>
        <authorList>
            <person name="Siqueira K.A."/>
            <person name="Liotti R.G."/>
            <person name="Mendes T.A."/>
            <person name="Soares M.A."/>
        </authorList>
    </citation>
    <scope>NUCLEOTIDE SEQUENCE [LARGE SCALE GENOMIC DNA]</scope>
    <source>
        <strain evidence="3 4">199</strain>
    </source>
</reference>
<dbReference type="EMBL" id="PDES01000009">
    <property type="protein sequence ID" value="RRQ84498.1"/>
    <property type="molecule type" value="Genomic_DNA"/>
</dbReference>
<dbReference type="InterPro" id="IPR029068">
    <property type="entry name" value="Glyas_Bleomycin-R_OHBP_Dase"/>
</dbReference>
<dbReference type="PROSITE" id="PS51819">
    <property type="entry name" value="VOC"/>
    <property type="match status" value="1"/>
</dbReference>
<dbReference type="Gene3D" id="3.10.180.10">
    <property type="entry name" value="2,3-Dihydroxybiphenyl 1,2-Dioxygenase, domain 1"/>
    <property type="match status" value="1"/>
</dbReference>
<dbReference type="RefSeq" id="WP_125210406.1">
    <property type="nucleotide sequence ID" value="NZ_PDER01000012.1"/>
</dbReference>
<evidence type="ECO:0000256" key="1">
    <source>
        <dbReference type="ARBA" id="ARBA00022723"/>
    </source>
</evidence>
<dbReference type="GO" id="GO:0046491">
    <property type="term" value="P:L-methylmalonyl-CoA metabolic process"/>
    <property type="evidence" value="ECO:0007669"/>
    <property type="project" value="TreeGrafter"/>
</dbReference>
<dbReference type="AlphaFoldDB" id="A0A3R8QAG2"/>
<protein>
    <submittedName>
        <fullName evidence="3">Bleomycin resistance protein</fullName>
    </submittedName>
</protein>
<dbReference type="InterPro" id="IPR051785">
    <property type="entry name" value="MMCE/EMCE_epimerase"/>
</dbReference>
<dbReference type="PANTHER" id="PTHR43048:SF3">
    <property type="entry name" value="METHYLMALONYL-COA EPIMERASE, MITOCHONDRIAL"/>
    <property type="match status" value="1"/>
</dbReference>
<evidence type="ECO:0000313" key="3">
    <source>
        <dbReference type="EMBL" id="RRQ84498.1"/>
    </source>
</evidence>
<proteinExistence type="predicted"/>
<feature type="domain" description="VOC" evidence="2">
    <location>
        <begin position="4"/>
        <end position="136"/>
    </location>
</feature>
<accession>A0A3R8QAG2</accession>
<comment type="caution">
    <text evidence="3">The sequence shown here is derived from an EMBL/GenBank/DDBJ whole genome shotgun (WGS) entry which is preliminary data.</text>
</comment>
<organism evidence="3 4">
    <name type="scientific">Streptomyces griseofuscus</name>
    <dbReference type="NCBI Taxonomy" id="146922"/>
    <lineage>
        <taxon>Bacteria</taxon>
        <taxon>Bacillati</taxon>
        <taxon>Actinomycetota</taxon>
        <taxon>Actinomycetes</taxon>
        <taxon>Kitasatosporales</taxon>
        <taxon>Streptomycetaceae</taxon>
        <taxon>Streptomyces</taxon>
    </lineage>
</organism>
<dbReference type="PANTHER" id="PTHR43048">
    <property type="entry name" value="METHYLMALONYL-COA EPIMERASE"/>
    <property type="match status" value="1"/>
</dbReference>
<dbReference type="GO" id="GO:0004493">
    <property type="term" value="F:methylmalonyl-CoA epimerase activity"/>
    <property type="evidence" value="ECO:0007669"/>
    <property type="project" value="TreeGrafter"/>
</dbReference>
<keyword evidence="4" id="KW-1185">Reference proteome</keyword>